<organism evidence="6 7">
    <name type="scientific">Henosepilachna vigintioctopunctata</name>
    <dbReference type="NCBI Taxonomy" id="420089"/>
    <lineage>
        <taxon>Eukaryota</taxon>
        <taxon>Metazoa</taxon>
        <taxon>Ecdysozoa</taxon>
        <taxon>Arthropoda</taxon>
        <taxon>Hexapoda</taxon>
        <taxon>Insecta</taxon>
        <taxon>Pterygota</taxon>
        <taxon>Neoptera</taxon>
        <taxon>Endopterygota</taxon>
        <taxon>Coleoptera</taxon>
        <taxon>Polyphaga</taxon>
        <taxon>Cucujiformia</taxon>
        <taxon>Coccinelloidea</taxon>
        <taxon>Coccinellidae</taxon>
        <taxon>Epilachninae</taxon>
        <taxon>Epilachnini</taxon>
        <taxon>Henosepilachna</taxon>
    </lineage>
</organism>
<dbReference type="InterPro" id="IPR007853">
    <property type="entry name" value="Znf_DNL-typ"/>
</dbReference>
<reference evidence="6 7" key="1">
    <citation type="submission" date="2023-03" db="EMBL/GenBank/DDBJ databases">
        <title>Genome insight into feeding habits of ladybird beetles.</title>
        <authorList>
            <person name="Li H.-S."/>
            <person name="Huang Y.-H."/>
            <person name="Pang H."/>
        </authorList>
    </citation>
    <scope>NUCLEOTIDE SEQUENCE [LARGE SCALE GENOMIC DNA]</scope>
    <source>
        <strain evidence="6">SYSU_2023b</strain>
        <tissue evidence="6">Whole body</tissue>
    </source>
</reference>
<sequence>MLRRLGLRYVGYQHNINFMNFGISSHNKQIHSSLINYIKNSEYIQEAEKKQITNTHKPIKDTEKIRDLSSEIDKKLYLKYKCKVCNTNNMKYISKQAYQKGVVIVKCESCNNNHLIADNLGWFSDMNGKKNIEDILREKGESVRKGLHIV</sequence>
<gene>
    <name evidence="6" type="ORF">WA026_005300</name>
</gene>
<accession>A0AAW1UP91</accession>
<name>A0AAW1UP91_9CUCU</name>
<dbReference type="GO" id="GO:0006457">
    <property type="term" value="P:protein folding"/>
    <property type="evidence" value="ECO:0007669"/>
    <property type="project" value="TreeGrafter"/>
</dbReference>
<evidence type="ECO:0000256" key="2">
    <source>
        <dbReference type="ARBA" id="ARBA00022771"/>
    </source>
</evidence>
<dbReference type="Pfam" id="PF05180">
    <property type="entry name" value="zf-DNL"/>
    <property type="match status" value="1"/>
</dbReference>
<dbReference type="GO" id="GO:0050821">
    <property type="term" value="P:protein stabilization"/>
    <property type="evidence" value="ECO:0007669"/>
    <property type="project" value="TreeGrafter"/>
</dbReference>
<evidence type="ECO:0000256" key="4">
    <source>
        <dbReference type="PROSITE-ProRule" id="PRU00834"/>
    </source>
</evidence>
<dbReference type="InterPro" id="IPR024158">
    <property type="entry name" value="Mt_import_TIM15"/>
</dbReference>
<keyword evidence="3" id="KW-0862">Zinc</keyword>
<dbReference type="EMBL" id="JARQZJ010000092">
    <property type="protein sequence ID" value="KAK9884350.1"/>
    <property type="molecule type" value="Genomic_DNA"/>
</dbReference>
<dbReference type="AlphaFoldDB" id="A0AAW1UP91"/>
<dbReference type="GO" id="GO:0008270">
    <property type="term" value="F:zinc ion binding"/>
    <property type="evidence" value="ECO:0007669"/>
    <property type="project" value="UniProtKB-KW"/>
</dbReference>
<dbReference type="GO" id="GO:0005739">
    <property type="term" value="C:mitochondrion"/>
    <property type="evidence" value="ECO:0007669"/>
    <property type="project" value="TreeGrafter"/>
</dbReference>
<dbReference type="PROSITE" id="PS51501">
    <property type="entry name" value="ZF_DNL"/>
    <property type="match status" value="1"/>
</dbReference>
<proteinExistence type="predicted"/>
<dbReference type="PANTHER" id="PTHR20922:SF13">
    <property type="entry name" value="DNL-TYPE ZINC FINGER PROTEIN"/>
    <property type="match status" value="1"/>
</dbReference>
<comment type="caution">
    <text evidence="6">The sequence shown here is derived from an EMBL/GenBank/DDBJ whole genome shotgun (WGS) entry which is preliminary data.</text>
</comment>
<evidence type="ECO:0000256" key="1">
    <source>
        <dbReference type="ARBA" id="ARBA00022723"/>
    </source>
</evidence>
<keyword evidence="2 4" id="KW-0863">Zinc-finger</keyword>
<keyword evidence="1" id="KW-0479">Metal-binding</keyword>
<evidence type="ECO:0000313" key="7">
    <source>
        <dbReference type="Proteomes" id="UP001431783"/>
    </source>
</evidence>
<protein>
    <recommendedName>
        <fullName evidence="5">DNL-type domain-containing protein</fullName>
    </recommendedName>
</protein>
<feature type="domain" description="DNL-type" evidence="5">
    <location>
        <begin position="71"/>
        <end position="150"/>
    </location>
</feature>
<dbReference type="GO" id="GO:0030150">
    <property type="term" value="P:protein import into mitochondrial matrix"/>
    <property type="evidence" value="ECO:0007669"/>
    <property type="project" value="TreeGrafter"/>
</dbReference>
<evidence type="ECO:0000256" key="3">
    <source>
        <dbReference type="ARBA" id="ARBA00022833"/>
    </source>
</evidence>
<dbReference type="Proteomes" id="UP001431783">
    <property type="component" value="Unassembled WGS sequence"/>
</dbReference>
<dbReference type="GO" id="GO:0051087">
    <property type="term" value="F:protein-folding chaperone binding"/>
    <property type="evidence" value="ECO:0007669"/>
    <property type="project" value="TreeGrafter"/>
</dbReference>
<evidence type="ECO:0000259" key="5">
    <source>
        <dbReference type="PROSITE" id="PS51501"/>
    </source>
</evidence>
<evidence type="ECO:0000313" key="6">
    <source>
        <dbReference type="EMBL" id="KAK9884350.1"/>
    </source>
</evidence>
<keyword evidence="7" id="KW-1185">Reference proteome</keyword>
<dbReference type="PANTHER" id="PTHR20922">
    <property type="entry name" value="DNL-TYPE ZINC FINGER PROTEIN"/>
    <property type="match status" value="1"/>
</dbReference>